<dbReference type="EMBL" id="JAGSPN010000009">
    <property type="protein sequence ID" value="MBR7782952.1"/>
    <property type="molecule type" value="Genomic_DNA"/>
</dbReference>
<accession>A0A941I5M9</accession>
<dbReference type="AlphaFoldDB" id="A0A941I5M9"/>
<gene>
    <name evidence="1" type="ORF">KDM89_12420</name>
</gene>
<proteinExistence type="predicted"/>
<sequence>MFDSEDKYALFIGIRTDSGGARGVFLAIELFNNNENIESYVKKCEVRYSPEGISFVQPNGYLTFVPKSVYE</sequence>
<dbReference type="Proteomes" id="UP000680067">
    <property type="component" value="Unassembled WGS sequence"/>
</dbReference>
<evidence type="ECO:0000313" key="2">
    <source>
        <dbReference type="Proteomes" id="UP000680067"/>
    </source>
</evidence>
<evidence type="ECO:0000313" key="1">
    <source>
        <dbReference type="EMBL" id="MBR7782952.1"/>
    </source>
</evidence>
<reference evidence="1" key="1">
    <citation type="submission" date="2021-04" db="EMBL/GenBank/DDBJ databases">
        <title>novel species isolated from subtropical streams in China.</title>
        <authorList>
            <person name="Lu H."/>
        </authorList>
    </citation>
    <scope>NUCLEOTIDE SEQUENCE</scope>
    <source>
        <strain evidence="1">LFS511W</strain>
    </source>
</reference>
<comment type="caution">
    <text evidence="1">The sequence shown here is derived from an EMBL/GenBank/DDBJ whole genome shotgun (WGS) entry which is preliminary data.</text>
</comment>
<keyword evidence="2" id="KW-1185">Reference proteome</keyword>
<organism evidence="1 2">
    <name type="scientific">Undibacterium luofuense</name>
    <dbReference type="NCBI Taxonomy" id="2828733"/>
    <lineage>
        <taxon>Bacteria</taxon>
        <taxon>Pseudomonadati</taxon>
        <taxon>Pseudomonadota</taxon>
        <taxon>Betaproteobacteria</taxon>
        <taxon>Burkholderiales</taxon>
        <taxon>Oxalobacteraceae</taxon>
        <taxon>Undibacterium</taxon>
    </lineage>
</organism>
<name>A0A941I5M9_9BURK</name>
<protein>
    <submittedName>
        <fullName evidence="1">Uncharacterized protein</fullName>
    </submittedName>
</protein>